<keyword evidence="1" id="KW-0732">Signal</keyword>
<evidence type="ECO:0000313" key="3">
    <source>
        <dbReference type="Proteomes" id="UP000615755"/>
    </source>
</evidence>
<evidence type="ECO:0000256" key="1">
    <source>
        <dbReference type="SAM" id="SignalP"/>
    </source>
</evidence>
<name>A0ABR9EGN8_9GAMM</name>
<evidence type="ECO:0000313" key="2">
    <source>
        <dbReference type="EMBL" id="MBE0370161.1"/>
    </source>
</evidence>
<sequence length="186" mass="21773">MNIIAKTALFFTLLNISTFVQAKNDLTTLPFGIVIGKTTNEEIENRGTCIREIKLKDNHFRCEKYSMSNRFYVYSSQNEIVSKLYFFNGSSSLELSNSMPRKWKKLGLKFRDDEDNKHGTLKKDLVRIVKQQGAADVQVSRKDTEYDFREYVTWYIGDYFYEATLYRETENEDAPGLFKLTIVEAY</sequence>
<dbReference type="RefSeq" id="WP_192509323.1">
    <property type="nucleotide sequence ID" value="NZ_AQGV01000015.1"/>
</dbReference>
<proteinExistence type="predicted"/>
<reference evidence="2 3" key="1">
    <citation type="submission" date="2015-03" db="EMBL/GenBank/DDBJ databases">
        <title>Genome sequence of Pseudoalteromonas aurantia.</title>
        <authorList>
            <person name="Xie B.-B."/>
            <person name="Rong J.-C."/>
            <person name="Qin Q.-L."/>
            <person name="Zhang Y.-Z."/>
        </authorList>
    </citation>
    <scope>NUCLEOTIDE SEQUENCE [LARGE SCALE GENOMIC DNA]</scope>
    <source>
        <strain evidence="2 3">208</strain>
    </source>
</reference>
<feature type="signal peptide" evidence="1">
    <location>
        <begin position="1"/>
        <end position="22"/>
    </location>
</feature>
<gene>
    <name evidence="2" type="ORF">PAUR_b0129</name>
</gene>
<accession>A0ABR9EGN8</accession>
<comment type="caution">
    <text evidence="2">The sequence shown here is derived from an EMBL/GenBank/DDBJ whole genome shotgun (WGS) entry which is preliminary data.</text>
</comment>
<organism evidence="2 3">
    <name type="scientific">Pseudoalteromonas aurantia 208</name>
    <dbReference type="NCBI Taxonomy" id="1314867"/>
    <lineage>
        <taxon>Bacteria</taxon>
        <taxon>Pseudomonadati</taxon>
        <taxon>Pseudomonadota</taxon>
        <taxon>Gammaproteobacteria</taxon>
        <taxon>Alteromonadales</taxon>
        <taxon>Pseudoalteromonadaceae</taxon>
        <taxon>Pseudoalteromonas</taxon>
    </lineage>
</organism>
<dbReference type="EMBL" id="AQGV01000015">
    <property type="protein sequence ID" value="MBE0370161.1"/>
    <property type="molecule type" value="Genomic_DNA"/>
</dbReference>
<feature type="chain" id="PRO_5046424046" evidence="1">
    <location>
        <begin position="23"/>
        <end position="186"/>
    </location>
</feature>
<protein>
    <submittedName>
        <fullName evidence="2">Uncharacterized protein</fullName>
    </submittedName>
</protein>
<keyword evidence="3" id="KW-1185">Reference proteome</keyword>
<dbReference type="Proteomes" id="UP000615755">
    <property type="component" value="Unassembled WGS sequence"/>
</dbReference>